<reference evidence="1" key="2">
    <citation type="submission" date="2020-11" db="EMBL/GenBank/DDBJ databases">
        <authorList>
            <person name="McCartney M.A."/>
            <person name="Auch B."/>
            <person name="Kono T."/>
            <person name="Mallez S."/>
            <person name="Becker A."/>
            <person name="Gohl D.M."/>
            <person name="Silverstein K.A.T."/>
            <person name="Koren S."/>
            <person name="Bechman K.B."/>
            <person name="Herman A."/>
            <person name="Abrahante J.E."/>
            <person name="Garbe J."/>
        </authorList>
    </citation>
    <scope>NUCLEOTIDE SEQUENCE</scope>
    <source>
        <strain evidence="1">Duluth1</strain>
        <tissue evidence="1">Whole animal</tissue>
    </source>
</reference>
<reference evidence="1" key="1">
    <citation type="journal article" date="2019" name="bioRxiv">
        <title>The Genome of the Zebra Mussel, Dreissena polymorpha: A Resource for Invasive Species Research.</title>
        <authorList>
            <person name="McCartney M.A."/>
            <person name="Auch B."/>
            <person name="Kono T."/>
            <person name="Mallez S."/>
            <person name="Zhang Y."/>
            <person name="Obille A."/>
            <person name="Becker A."/>
            <person name="Abrahante J.E."/>
            <person name="Garbe J."/>
            <person name="Badalamenti J.P."/>
            <person name="Herman A."/>
            <person name="Mangelson H."/>
            <person name="Liachko I."/>
            <person name="Sullivan S."/>
            <person name="Sone E.D."/>
            <person name="Koren S."/>
            <person name="Silverstein K.A.T."/>
            <person name="Beckman K.B."/>
            <person name="Gohl D.M."/>
        </authorList>
    </citation>
    <scope>NUCLEOTIDE SEQUENCE</scope>
    <source>
        <strain evidence="1">Duluth1</strain>
        <tissue evidence="1">Whole animal</tissue>
    </source>
</reference>
<organism evidence="1 2">
    <name type="scientific">Dreissena polymorpha</name>
    <name type="common">Zebra mussel</name>
    <name type="synonym">Mytilus polymorpha</name>
    <dbReference type="NCBI Taxonomy" id="45954"/>
    <lineage>
        <taxon>Eukaryota</taxon>
        <taxon>Metazoa</taxon>
        <taxon>Spiralia</taxon>
        <taxon>Lophotrochozoa</taxon>
        <taxon>Mollusca</taxon>
        <taxon>Bivalvia</taxon>
        <taxon>Autobranchia</taxon>
        <taxon>Heteroconchia</taxon>
        <taxon>Euheterodonta</taxon>
        <taxon>Imparidentia</taxon>
        <taxon>Neoheterodontei</taxon>
        <taxon>Myida</taxon>
        <taxon>Dreissenoidea</taxon>
        <taxon>Dreissenidae</taxon>
        <taxon>Dreissena</taxon>
    </lineage>
</organism>
<comment type="caution">
    <text evidence="1">The sequence shown here is derived from an EMBL/GenBank/DDBJ whole genome shotgun (WGS) entry which is preliminary data.</text>
</comment>
<sequence length="61" mass="6468">MVGVTKVTTDFAGDGKVDSTLQSPKASSYMVIGDKTADTMRTLVDVPQVMTYSIGKGQARI</sequence>
<protein>
    <submittedName>
        <fullName evidence="1">Uncharacterized protein</fullName>
    </submittedName>
</protein>
<evidence type="ECO:0000313" key="2">
    <source>
        <dbReference type="Proteomes" id="UP000828390"/>
    </source>
</evidence>
<dbReference type="AlphaFoldDB" id="A0A9D4HEH1"/>
<dbReference type="Proteomes" id="UP000828390">
    <property type="component" value="Unassembled WGS sequence"/>
</dbReference>
<gene>
    <name evidence="1" type="ORF">DPMN_057636</name>
</gene>
<proteinExistence type="predicted"/>
<accession>A0A9D4HEH1</accession>
<dbReference type="EMBL" id="JAIWYP010000013">
    <property type="protein sequence ID" value="KAH3714933.1"/>
    <property type="molecule type" value="Genomic_DNA"/>
</dbReference>
<keyword evidence="2" id="KW-1185">Reference proteome</keyword>
<name>A0A9D4HEH1_DREPO</name>
<evidence type="ECO:0000313" key="1">
    <source>
        <dbReference type="EMBL" id="KAH3714933.1"/>
    </source>
</evidence>